<protein>
    <recommendedName>
        <fullName evidence="10">Proline--tRNA ligase</fullName>
        <ecNumber evidence="10">6.1.1.15</ecNumber>
    </recommendedName>
    <alternativeName>
        <fullName evidence="10">Prolyl-tRNA synthetase</fullName>
        <shortName evidence="10">ProRS</shortName>
    </alternativeName>
</protein>
<comment type="caution">
    <text evidence="12">The sequence shown here is derived from an EMBL/GenBank/DDBJ whole genome shotgun (WGS) entry which is preliminary data.</text>
</comment>
<keyword evidence="7 10" id="KW-0648">Protein biosynthesis</keyword>
<dbReference type="InterPro" id="IPR023717">
    <property type="entry name" value="Pro-tRNA-Synthase_IIa_type1"/>
</dbReference>
<comment type="domain">
    <text evidence="10">Consists of three domains: the N-terminal catalytic domain, the editing domain and the C-terminal anticodon-binding domain.</text>
</comment>
<evidence type="ECO:0000256" key="6">
    <source>
        <dbReference type="ARBA" id="ARBA00022840"/>
    </source>
</evidence>
<sequence>MRMSSGFGRTLREAPSEAELAAHQLILRAGLARQLLAGGMALLPLGMRVFRRIEAIMHAELAAIGAGEFRTPVVHAASLWEQTGRYAQYGEAMLRFNNRNQQALLFAPTHEEAVAELARREVDSYRQLPSLLYQIHTKYRDELRVRGGLLRLREFTMLDAYSLDADWAGLDGVYDRVALAFETIFERCGVRFTAVEADGGEMGGREPREYMAFSSSGEDSLAVCASCNYAANSEVAVRGQAADNAEDVPAMSEIATPACTTIAELAAFLQVSEAQTAKAVFFNSPEKGLIFVVVRGDREVNEIKLRASAGVSALEPATLEQISAVGAVAGYASPVGLSNVTVIADHSVVGVGGLVAGANRIGYHLQNVVYGRDWQATVVADIANVEAGDACPVCGAALSLERGIEIGHIFKLGTRYTEALGATYLDPQGQAQPIVMGSYGIGLERLLQVIIEQHHDEKGIVWPASVAPFDLHLVQLGASATVGETANRLYQQLSEAGLSVLYDDRNESAGVKFNDADLLGMPLRLTVGERGLKQQVVELRQRATGVVETIALDQVVKSIKNIEHRA</sequence>
<feature type="domain" description="Aminoacyl-transfer RNA synthetases class-II family profile" evidence="11">
    <location>
        <begin position="33"/>
        <end position="463"/>
    </location>
</feature>
<dbReference type="GO" id="GO:0016874">
    <property type="term" value="F:ligase activity"/>
    <property type="evidence" value="ECO:0007669"/>
    <property type="project" value="UniProtKB-KW"/>
</dbReference>
<dbReference type="PRINTS" id="PR01046">
    <property type="entry name" value="TRNASYNTHPRO"/>
</dbReference>
<dbReference type="EMBL" id="BAABRU010000001">
    <property type="protein sequence ID" value="GAA5526497.1"/>
    <property type="molecule type" value="Genomic_DNA"/>
</dbReference>
<dbReference type="InterPro" id="IPR004500">
    <property type="entry name" value="Pro-tRNA-synth_IIa_bac-type"/>
</dbReference>
<comment type="subunit">
    <text evidence="2 10">Homodimer.</text>
</comment>
<dbReference type="NCBIfam" id="TIGR00409">
    <property type="entry name" value="proS_fam_II"/>
    <property type="match status" value="1"/>
</dbReference>
<dbReference type="InterPro" id="IPR004154">
    <property type="entry name" value="Anticodon-bd"/>
</dbReference>
<evidence type="ECO:0000256" key="10">
    <source>
        <dbReference type="HAMAP-Rule" id="MF_01569"/>
    </source>
</evidence>
<dbReference type="InterPro" id="IPR007214">
    <property type="entry name" value="YbaK/aa-tRNA-synth-assoc-dom"/>
</dbReference>
<gene>
    <name evidence="12" type="primary">proS_1</name>
    <name evidence="10" type="synonym">proS</name>
    <name evidence="12" type="ORF">Hgul01_00270</name>
</gene>
<keyword evidence="4 10" id="KW-0436">Ligase</keyword>
<keyword evidence="3 10" id="KW-0963">Cytoplasm</keyword>
<dbReference type="PROSITE" id="PS50862">
    <property type="entry name" value="AA_TRNA_LIGASE_II"/>
    <property type="match status" value="1"/>
</dbReference>
<keyword evidence="5 10" id="KW-0547">Nucleotide-binding</keyword>
<comment type="function">
    <text evidence="10">Catalyzes the attachment of proline to tRNA(Pro) in a two-step reaction: proline is first activated by ATP to form Pro-AMP and then transferred to the acceptor end of tRNA(Pro). As ProRS can inadvertently accommodate and process non-cognate amino acids such as alanine and cysteine, to avoid such errors it has two additional distinct editing activities against alanine. One activity is designated as 'pretransfer' editing and involves the tRNA(Pro)-independent hydrolysis of activated Ala-AMP. The other activity is designated 'posttransfer' editing and involves deacylation of mischarged Ala-tRNA(Pro). The misacylated Cys-tRNA(Pro) is not edited by ProRS.</text>
</comment>
<dbReference type="Proteomes" id="UP001428290">
    <property type="component" value="Unassembled WGS sequence"/>
</dbReference>
<evidence type="ECO:0000256" key="9">
    <source>
        <dbReference type="ARBA" id="ARBA00047671"/>
    </source>
</evidence>
<keyword evidence="13" id="KW-1185">Reference proteome</keyword>
<dbReference type="NCBIfam" id="NF006625">
    <property type="entry name" value="PRK09194.1"/>
    <property type="match status" value="1"/>
</dbReference>
<dbReference type="InterPro" id="IPR036754">
    <property type="entry name" value="YbaK/aa-tRNA-synt-asso_dom_sf"/>
</dbReference>
<dbReference type="InterPro" id="IPR044140">
    <property type="entry name" value="ProRS_anticodon_short"/>
</dbReference>
<organism evidence="12 13">
    <name type="scientific">Herpetosiphon gulosus</name>
    <dbReference type="NCBI Taxonomy" id="1973496"/>
    <lineage>
        <taxon>Bacteria</taxon>
        <taxon>Bacillati</taxon>
        <taxon>Chloroflexota</taxon>
        <taxon>Chloroflexia</taxon>
        <taxon>Herpetosiphonales</taxon>
        <taxon>Herpetosiphonaceae</taxon>
        <taxon>Herpetosiphon</taxon>
    </lineage>
</organism>
<dbReference type="InterPro" id="IPR002316">
    <property type="entry name" value="Pro-tRNA-ligase_IIa"/>
</dbReference>
<evidence type="ECO:0000256" key="3">
    <source>
        <dbReference type="ARBA" id="ARBA00022490"/>
    </source>
</evidence>
<dbReference type="CDD" id="cd00861">
    <property type="entry name" value="ProRS_anticodon_short"/>
    <property type="match status" value="1"/>
</dbReference>
<evidence type="ECO:0000256" key="7">
    <source>
        <dbReference type="ARBA" id="ARBA00022917"/>
    </source>
</evidence>
<evidence type="ECO:0000256" key="5">
    <source>
        <dbReference type="ARBA" id="ARBA00022741"/>
    </source>
</evidence>
<evidence type="ECO:0000259" key="11">
    <source>
        <dbReference type="PROSITE" id="PS50862"/>
    </source>
</evidence>
<evidence type="ECO:0000256" key="4">
    <source>
        <dbReference type="ARBA" id="ARBA00022598"/>
    </source>
</evidence>
<dbReference type="InterPro" id="IPR002314">
    <property type="entry name" value="aa-tRNA-synt_IIb"/>
</dbReference>
<dbReference type="InterPro" id="IPR006195">
    <property type="entry name" value="aa-tRNA-synth_II"/>
</dbReference>
<dbReference type="InterPro" id="IPR050062">
    <property type="entry name" value="Pro-tRNA_synthetase"/>
</dbReference>
<comment type="similarity">
    <text evidence="10">Belongs to the class-II aminoacyl-tRNA synthetase family. ProS type 1 subfamily.</text>
</comment>
<dbReference type="Pfam" id="PF00587">
    <property type="entry name" value="tRNA-synt_2b"/>
    <property type="match status" value="1"/>
</dbReference>
<name>A0ABP9WTH7_9CHLR</name>
<dbReference type="Gene3D" id="3.40.50.800">
    <property type="entry name" value="Anticodon-binding domain"/>
    <property type="match status" value="1"/>
</dbReference>
<evidence type="ECO:0000256" key="1">
    <source>
        <dbReference type="ARBA" id="ARBA00004496"/>
    </source>
</evidence>
<evidence type="ECO:0000256" key="8">
    <source>
        <dbReference type="ARBA" id="ARBA00023146"/>
    </source>
</evidence>
<dbReference type="Pfam" id="PF03129">
    <property type="entry name" value="HGTP_anticodon"/>
    <property type="match status" value="1"/>
</dbReference>
<keyword evidence="8 10" id="KW-0030">Aminoacyl-tRNA synthetase</keyword>
<evidence type="ECO:0000313" key="12">
    <source>
        <dbReference type="EMBL" id="GAA5526497.1"/>
    </source>
</evidence>
<comment type="subcellular location">
    <subcellularLocation>
        <location evidence="1 10">Cytoplasm</location>
    </subcellularLocation>
</comment>
<evidence type="ECO:0000313" key="13">
    <source>
        <dbReference type="Proteomes" id="UP001428290"/>
    </source>
</evidence>
<dbReference type="Gene3D" id="3.30.930.10">
    <property type="entry name" value="Bira Bifunctional Protein, Domain 2"/>
    <property type="match status" value="2"/>
</dbReference>
<dbReference type="InterPro" id="IPR036621">
    <property type="entry name" value="Anticodon-bd_dom_sf"/>
</dbReference>
<dbReference type="HAMAP" id="MF_01569">
    <property type="entry name" value="Pro_tRNA_synth_type1"/>
    <property type="match status" value="1"/>
</dbReference>
<keyword evidence="6 10" id="KW-0067">ATP-binding</keyword>
<dbReference type="SUPFAM" id="SSF55826">
    <property type="entry name" value="YbaK/ProRS associated domain"/>
    <property type="match status" value="1"/>
</dbReference>
<dbReference type="InterPro" id="IPR045864">
    <property type="entry name" value="aa-tRNA-synth_II/BPL/LPL"/>
</dbReference>
<evidence type="ECO:0000256" key="2">
    <source>
        <dbReference type="ARBA" id="ARBA00011738"/>
    </source>
</evidence>
<proteinExistence type="inferred from homology"/>
<dbReference type="SUPFAM" id="SSF55681">
    <property type="entry name" value="Class II aaRS and biotin synthetases"/>
    <property type="match status" value="1"/>
</dbReference>
<dbReference type="EC" id="6.1.1.15" evidence="10"/>
<comment type="catalytic activity">
    <reaction evidence="9 10">
        <text>tRNA(Pro) + L-proline + ATP = L-prolyl-tRNA(Pro) + AMP + diphosphate</text>
        <dbReference type="Rhea" id="RHEA:14305"/>
        <dbReference type="Rhea" id="RHEA-COMP:9700"/>
        <dbReference type="Rhea" id="RHEA-COMP:9702"/>
        <dbReference type="ChEBI" id="CHEBI:30616"/>
        <dbReference type="ChEBI" id="CHEBI:33019"/>
        <dbReference type="ChEBI" id="CHEBI:60039"/>
        <dbReference type="ChEBI" id="CHEBI:78442"/>
        <dbReference type="ChEBI" id="CHEBI:78532"/>
        <dbReference type="ChEBI" id="CHEBI:456215"/>
        <dbReference type="EC" id="6.1.1.15"/>
    </reaction>
</comment>
<dbReference type="SUPFAM" id="SSF52954">
    <property type="entry name" value="Class II aaRS ABD-related"/>
    <property type="match status" value="1"/>
</dbReference>
<dbReference type="PANTHER" id="PTHR42753:SF2">
    <property type="entry name" value="PROLINE--TRNA LIGASE"/>
    <property type="match status" value="1"/>
</dbReference>
<dbReference type="CDD" id="cd04334">
    <property type="entry name" value="ProRS-INS"/>
    <property type="match status" value="1"/>
</dbReference>
<reference evidence="12 13" key="1">
    <citation type="submission" date="2024-02" db="EMBL/GenBank/DDBJ databases">
        <title>Herpetosiphon gulosus NBRC 112829.</title>
        <authorList>
            <person name="Ichikawa N."/>
            <person name="Katano-Makiyama Y."/>
            <person name="Hidaka K."/>
        </authorList>
    </citation>
    <scope>NUCLEOTIDE SEQUENCE [LARGE SCALE GENOMIC DNA]</scope>
    <source>
        <strain evidence="12 13">NBRC 112829</strain>
    </source>
</reference>
<dbReference type="RefSeq" id="WP_345720137.1">
    <property type="nucleotide sequence ID" value="NZ_BAABRU010000001.1"/>
</dbReference>
<dbReference type="Pfam" id="PF04073">
    <property type="entry name" value="tRNA_edit"/>
    <property type="match status" value="1"/>
</dbReference>
<accession>A0ABP9WTH7</accession>
<dbReference type="PANTHER" id="PTHR42753">
    <property type="entry name" value="MITOCHONDRIAL RIBOSOME PROTEIN L39/PROLYL-TRNA LIGASE FAMILY MEMBER"/>
    <property type="match status" value="1"/>
</dbReference>